<feature type="transmembrane region" description="Helical" evidence="6">
    <location>
        <begin position="166"/>
        <end position="189"/>
    </location>
</feature>
<feature type="transmembrane region" description="Helical" evidence="6">
    <location>
        <begin position="640"/>
        <end position="658"/>
    </location>
</feature>
<evidence type="ECO:0000256" key="4">
    <source>
        <dbReference type="ARBA" id="ARBA00023136"/>
    </source>
</evidence>
<keyword evidence="3 6" id="KW-1133">Transmembrane helix</keyword>
<keyword evidence="2 5" id="KW-0812">Transmembrane</keyword>
<dbReference type="RefSeq" id="WP_114070507.1">
    <property type="nucleotide sequence ID" value="NZ_CP030850.1"/>
</dbReference>
<evidence type="ECO:0000313" key="9">
    <source>
        <dbReference type="EMBL" id="AXE21767.1"/>
    </source>
</evidence>
<evidence type="ECO:0000256" key="5">
    <source>
        <dbReference type="RuleBase" id="RU000320"/>
    </source>
</evidence>
<dbReference type="InterPro" id="IPR003945">
    <property type="entry name" value="NU5C-like"/>
</dbReference>
<proteinExistence type="predicted"/>
<evidence type="ECO:0000259" key="8">
    <source>
        <dbReference type="Pfam" id="PF00662"/>
    </source>
</evidence>
<feature type="transmembrane region" description="Helical" evidence="6">
    <location>
        <begin position="367"/>
        <end position="388"/>
    </location>
</feature>
<dbReference type="OrthoDB" id="9807568at2"/>
<dbReference type="NCBIfam" id="TIGR01974">
    <property type="entry name" value="NDH_I_L"/>
    <property type="match status" value="1"/>
</dbReference>
<evidence type="ECO:0000256" key="6">
    <source>
        <dbReference type="SAM" id="Phobius"/>
    </source>
</evidence>
<dbReference type="Gene3D" id="1.20.5.2700">
    <property type="match status" value="1"/>
</dbReference>
<dbReference type="PRINTS" id="PR01435">
    <property type="entry name" value="NPOXDRDTASE5"/>
</dbReference>
<dbReference type="PANTHER" id="PTHR42829">
    <property type="entry name" value="NADH-UBIQUINONE OXIDOREDUCTASE CHAIN 5"/>
    <property type="match status" value="1"/>
</dbReference>
<dbReference type="GO" id="GO:0012505">
    <property type="term" value="C:endomembrane system"/>
    <property type="evidence" value="ECO:0007669"/>
    <property type="project" value="UniProtKB-SubCell"/>
</dbReference>
<feature type="transmembrane region" description="Helical" evidence="6">
    <location>
        <begin position="245"/>
        <end position="267"/>
    </location>
</feature>
<dbReference type="GO" id="GO:0015990">
    <property type="term" value="P:electron transport coupled proton transport"/>
    <property type="evidence" value="ECO:0007669"/>
    <property type="project" value="TreeGrafter"/>
</dbReference>
<evidence type="ECO:0000313" key="10">
    <source>
        <dbReference type="Proteomes" id="UP000251993"/>
    </source>
</evidence>
<feature type="transmembrane region" description="Helical" evidence="6">
    <location>
        <begin position="6"/>
        <end position="22"/>
    </location>
</feature>
<feature type="transmembrane region" description="Helical" evidence="6">
    <location>
        <begin position="201"/>
        <end position="224"/>
    </location>
</feature>
<feature type="domain" description="NADH:quinone oxidoreductase/Mrp antiporter transmembrane" evidence="7">
    <location>
        <begin position="129"/>
        <end position="406"/>
    </location>
</feature>
<feature type="transmembrane region" description="Helical" evidence="6">
    <location>
        <begin position="458"/>
        <end position="477"/>
    </location>
</feature>
<evidence type="ECO:0000256" key="2">
    <source>
        <dbReference type="ARBA" id="ARBA00022692"/>
    </source>
</evidence>
<dbReference type="GO" id="GO:0016020">
    <property type="term" value="C:membrane"/>
    <property type="evidence" value="ECO:0007669"/>
    <property type="project" value="UniProtKB-SubCell"/>
</dbReference>
<feature type="transmembrane region" description="Helical" evidence="6">
    <location>
        <begin position="29"/>
        <end position="49"/>
    </location>
</feature>
<dbReference type="EMBL" id="CP030850">
    <property type="protein sequence ID" value="AXE21767.1"/>
    <property type="molecule type" value="Genomic_DNA"/>
</dbReference>
<dbReference type="GO" id="GO:0042773">
    <property type="term" value="P:ATP synthesis coupled electron transport"/>
    <property type="evidence" value="ECO:0007669"/>
    <property type="project" value="InterPro"/>
</dbReference>
<evidence type="ECO:0000256" key="1">
    <source>
        <dbReference type="ARBA" id="ARBA00004127"/>
    </source>
</evidence>
<accession>A0A344TSZ6</accession>
<gene>
    <name evidence="9" type="ORF">DR864_28005</name>
</gene>
<feature type="transmembrane region" description="Helical" evidence="6">
    <location>
        <begin position="82"/>
        <end position="103"/>
    </location>
</feature>
<keyword evidence="10" id="KW-1185">Reference proteome</keyword>
<sequence length="659" mass="72576">MSLYLILLLVFPFLGFIGLFSFRKRANNWAGYVGIALTLMGLGGSLGVFNQALNQSQVYLVEWFSMNGKPIMLSFLVDNQTLMMLVVVHFVAVLVQLFSISYLHDEPARWRYFAFLQLFVFSMLGIVLAGSLLLMYVFWELVGLSSYLLIGFWYERPRAVWAAKKAFLLNRIGDAGFLIGILLVFWQFGTTEFSVLNHRDGVLSGGSSVFFTAIGVFLFCGAIGKSAQFPLSDWLPDAMEGPTPVSALIHAATMVAAGIFLLGRIHPFLTPDALIVVAIIGTLTMLLGAYKAIFQTDIKKLLAYSTVSQLGLMVMGMGVGAKEAALFHLLTHAFFKAGLFLCAGIIIHAVHTQDTRQMGGLRQKMPVTFWAYTICAAALAGLPFFSGFLSKDAILIGAFEWAKHTGGIAYAIPVMGLISAGLTAFYVIRQWKQVFFGENQGGYRHEQIVHDADSFMKVPVILLAILSFFIWFSFNPADAAHGWFFRMFTVEAAETGHGMVALLSVLVVAIGLLGGFYSTAAGPLPSLITLLQGMHNAVAKLFASLFGKIRNGLKWLNEHADETDRHVFLIAPLQKIAYWTYRMDRQIVDVIVNGVGYVTVIGAHAIGRFDKLVVDGVVNALAWLAGFAGSRIRNLQNGRVQSYFVVMLLGVLLMIFLFF</sequence>
<dbReference type="PRINTS" id="PR01434">
    <property type="entry name" value="NADHDHGNASE5"/>
</dbReference>
<evidence type="ECO:0000256" key="3">
    <source>
        <dbReference type="ARBA" id="ARBA00022989"/>
    </source>
</evidence>
<dbReference type="Pfam" id="PF00662">
    <property type="entry name" value="Proton_antipo_N"/>
    <property type="match status" value="1"/>
</dbReference>
<dbReference type="PANTHER" id="PTHR42829:SF2">
    <property type="entry name" value="NADH-UBIQUINONE OXIDOREDUCTASE CHAIN 5"/>
    <property type="match status" value="1"/>
</dbReference>
<comment type="subcellular location">
    <subcellularLocation>
        <location evidence="1">Endomembrane system</location>
        <topology evidence="1">Multi-pass membrane protein</topology>
    </subcellularLocation>
    <subcellularLocation>
        <location evidence="5">Membrane</location>
        <topology evidence="5">Multi-pass membrane protein</topology>
    </subcellularLocation>
</comment>
<evidence type="ECO:0000259" key="7">
    <source>
        <dbReference type="Pfam" id="PF00361"/>
    </source>
</evidence>
<name>A0A344TSZ6_9BACT</name>
<feature type="transmembrane region" description="Helical" evidence="6">
    <location>
        <begin position="612"/>
        <end position="628"/>
    </location>
</feature>
<feature type="transmembrane region" description="Helical" evidence="6">
    <location>
        <begin position="587"/>
        <end position="606"/>
    </location>
</feature>
<feature type="transmembrane region" description="Helical" evidence="6">
    <location>
        <begin position="273"/>
        <end position="294"/>
    </location>
</feature>
<protein>
    <submittedName>
        <fullName evidence="9">NADH-quinone oxidoreductase subunit L</fullName>
    </submittedName>
</protein>
<feature type="transmembrane region" description="Helical" evidence="6">
    <location>
        <begin position="408"/>
        <end position="428"/>
    </location>
</feature>
<feature type="transmembrane region" description="Helical" evidence="6">
    <location>
        <begin position="325"/>
        <end position="347"/>
    </location>
</feature>
<dbReference type="InterPro" id="IPR018393">
    <property type="entry name" value="NADHpl_OxRdtase_5_subgr"/>
</dbReference>
<dbReference type="InterPro" id="IPR001516">
    <property type="entry name" value="Proton_antipo_N"/>
</dbReference>
<dbReference type="KEGG" id="run:DR864_28005"/>
<feature type="transmembrane region" description="Helical" evidence="6">
    <location>
        <begin position="497"/>
        <end position="517"/>
    </location>
</feature>
<dbReference type="InterPro" id="IPR001750">
    <property type="entry name" value="ND/Mrp_TM"/>
</dbReference>
<dbReference type="NCBIfam" id="NF005141">
    <property type="entry name" value="PRK06590.1"/>
    <property type="match status" value="1"/>
</dbReference>
<feature type="transmembrane region" description="Helical" evidence="6">
    <location>
        <begin position="136"/>
        <end position="154"/>
    </location>
</feature>
<feature type="transmembrane region" description="Helical" evidence="6">
    <location>
        <begin position="110"/>
        <end position="130"/>
    </location>
</feature>
<keyword evidence="4 6" id="KW-0472">Membrane</keyword>
<dbReference type="Proteomes" id="UP000251993">
    <property type="component" value="Chromosome"/>
</dbReference>
<dbReference type="Pfam" id="PF00361">
    <property type="entry name" value="Proton_antipo_M"/>
    <property type="match status" value="1"/>
</dbReference>
<organism evidence="9 10">
    <name type="scientific">Runella rosea</name>
    <dbReference type="NCBI Taxonomy" id="2259595"/>
    <lineage>
        <taxon>Bacteria</taxon>
        <taxon>Pseudomonadati</taxon>
        <taxon>Bacteroidota</taxon>
        <taxon>Cytophagia</taxon>
        <taxon>Cytophagales</taxon>
        <taxon>Spirosomataceae</taxon>
        <taxon>Runella</taxon>
    </lineage>
</organism>
<reference evidence="9 10" key="1">
    <citation type="submission" date="2018-07" db="EMBL/GenBank/DDBJ databases">
        <title>Genome sequencing of Runella.</title>
        <authorList>
            <person name="Baek M.-G."/>
            <person name="Yi H."/>
        </authorList>
    </citation>
    <scope>NUCLEOTIDE SEQUENCE [LARGE SCALE GENOMIC DNA]</scope>
    <source>
        <strain evidence="9 10">HYN0085</strain>
    </source>
</reference>
<feature type="transmembrane region" description="Helical" evidence="6">
    <location>
        <begin position="301"/>
        <end position="319"/>
    </location>
</feature>
<feature type="domain" description="NADH-Ubiquinone oxidoreductase (complex I) chain 5 N-terminal" evidence="8">
    <location>
        <begin position="63"/>
        <end position="113"/>
    </location>
</feature>
<dbReference type="GO" id="GO:0003954">
    <property type="term" value="F:NADH dehydrogenase activity"/>
    <property type="evidence" value="ECO:0007669"/>
    <property type="project" value="TreeGrafter"/>
</dbReference>
<dbReference type="AlphaFoldDB" id="A0A344TSZ6"/>
<dbReference type="GO" id="GO:0008137">
    <property type="term" value="F:NADH dehydrogenase (ubiquinone) activity"/>
    <property type="evidence" value="ECO:0007669"/>
    <property type="project" value="InterPro"/>
</dbReference>